<feature type="compositionally biased region" description="Low complexity" evidence="3">
    <location>
        <begin position="538"/>
        <end position="549"/>
    </location>
</feature>
<keyword evidence="4" id="KW-1133">Transmembrane helix</keyword>
<feature type="region of interest" description="Disordered" evidence="3">
    <location>
        <begin position="538"/>
        <end position="573"/>
    </location>
</feature>
<evidence type="ECO:0000259" key="5">
    <source>
        <dbReference type="PROSITE" id="PS50011"/>
    </source>
</evidence>
<dbReference type="RefSeq" id="XP_021877754.1">
    <property type="nucleotide sequence ID" value="XM_022030527.1"/>
</dbReference>
<evidence type="ECO:0000256" key="4">
    <source>
        <dbReference type="SAM" id="Phobius"/>
    </source>
</evidence>
<dbReference type="GO" id="GO:0005524">
    <property type="term" value="F:ATP binding"/>
    <property type="evidence" value="ECO:0007669"/>
    <property type="project" value="InterPro"/>
</dbReference>
<gene>
    <name evidence="6" type="ORF">BCR41DRAFT_425062</name>
</gene>
<dbReference type="InterPro" id="IPR011009">
    <property type="entry name" value="Kinase-like_dom_sf"/>
</dbReference>
<keyword evidence="7" id="KW-1185">Reference proteome</keyword>
<dbReference type="InParanoid" id="A0A1Y2GCA8"/>
<keyword evidence="4" id="KW-0812">Transmembrane</keyword>
<dbReference type="SUPFAM" id="SSF117281">
    <property type="entry name" value="Kelch motif"/>
    <property type="match status" value="1"/>
</dbReference>
<dbReference type="Pfam" id="PF24681">
    <property type="entry name" value="Kelch_KLHDC2_KLHL20_DRC7"/>
    <property type="match status" value="1"/>
</dbReference>
<dbReference type="Gene3D" id="2.120.10.80">
    <property type="entry name" value="Kelch-type beta propeller"/>
    <property type="match status" value="2"/>
</dbReference>
<feature type="region of interest" description="Disordered" evidence="3">
    <location>
        <begin position="398"/>
        <end position="419"/>
    </location>
</feature>
<dbReference type="PANTHER" id="PTHR46093:SF18">
    <property type="entry name" value="FIBRONECTIN TYPE-III DOMAIN-CONTAINING PROTEIN"/>
    <property type="match status" value="1"/>
</dbReference>
<name>A0A1Y2GCA8_9FUNG</name>
<dbReference type="EMBL" id="MCFF01000044">
    <property type="protein sequence ID" value="ORZ06833.1"/>
    <property type="molecule type" value="Genomic_DNA"/>
</dbReference>
<feature type="compositionally biased region" description="Polar residues" evidence="3">
    <location>
        <begin position="512"/>
        <end position="521"/>
    </location>
</feature>
<keyword evidence="2" id="KW-0677">Repeat</keyword>
<evidence type="ECO:0000256" key="1">
    <source>
        <dbReference type="ARBA" id="ARBA00022441"/>
    </source>
</evidence>
<feature type="compositionally biased region" description="Polar residues" evidence="3">
    <location>
        <begin position="489"/>
        <end position="498"/>
    </location>
</feature>
<dbReference type="PANTHER" id="PTHR46093">
    <property type="entry name" value="ACYL-COA-BINDING DOMAIN-CONTAINING PROTEIN 5"/>
    <property type="match status" value="1"/>
</dbReference>
<feature type="domain" description="Protein kinase" evidence="5">
    <location>
        <begin position="823"/>
        <end position="1144"/>
    </location>
</feature>
<keyword evidence="4" id="KW-0472">Membrane</keyword>
<feature type="compositionally biased region" description="Polar residues" evidence="3">
    <location>
        <begin position="557"/>
        <end position="573"/>
    </location>
</feature>
<comment type="caution">
    <text evidence="6">The sequence shown here is derived from an EMBL/GenBank/DDBJ whole genome shotgun (WGS) entry which is preliminary data.</text>
</comment>
<proteinExistence type="predicted"/>
<dbReference type="SMART" id="SM00220">
    <property type="entry name" value="S_TKc"/>
    <property type="match status" value="1"/>
</dbReference>
<dbReference type="Gene3D" id="1.10.510.10">
    <property type="entry name" value="Transferase(Phosphotransferase) domain 1"/>
    <property type="match status" value="1"/>
</dbReference>
<dbReference type="Proteomes" id="UP000193648">
    <property type="component" value="Unassembled WGS sequence"/>
</dbReference>
<evidence type="ECO:0000256" key="3">
    <source>
        <dbReference type="SAM" id="MobiDB-lite"/>
    </source>
</evidence>
<feature type="region of interest" description="Disordered" evidence="3">
    <location>
        <begin position="485"/>
        <end position="521"/>
    </location>
</feature>
<dbReference type="InterPro" id="IPR015915">
    <property type="entry name" value="Kelch-typ_b-propeller"/>
</dbReference>
<dbReference type="OrthoDB" id="45365at2759"/>
<dbReference type="STRING" id="64571.A0A1Y2GCA8"/>
<dbReference type="GO" id="GO:0004672">
    <property type="term" value="F:protein kinase activity"/>
    <property type="evidence" value="ECO:0007669"/>
    <property type="project" value="InterPro"/>
</dbReference>
<accession>A0A1Y2GCA8</accession>
<evidence type="ECO:0000313" key="7">
    <source>
        <dbReference type="Proteomes" id="UP000193648"/>
    </source>
</evidence>
<evidence type="ECO:0000256" key="2">
    <source>
        <dbReference type="ARBA" id="ARBA00022737"/>
    </source>
</evidence>
<protein>
    <recommendedName>
        <fullName evidence="5">Protein kinase domain-containing protein</fullName>
    </recommendedName>
</protein>
<evidence type="ECO:0000313" key="6">
    <source>
        <dbReference type="EMBL" id="ORZ06833.1"/>
    </source>
</evidence>
<dbReference type="PROSITE" id="PS50011">
    <property type="entry name" value="PROTEIN_KINASE_DOM"/>
    <property type="match status" value="1"/>
</dbReference>
<keyword evidence="1" id="KW-0880">Kelch repeat</keyword>
<dbReference type="InterPro" id="IPR000719">
    <property type="entry name" value="Prot_kinase_dom"/>
</dbReference>
<dbReference type="SUPFAM" id="SSF56112">
    <property type="entry name" value="Protein kinase-like (PK-like)"/>
    <property type="match status" value="1"/>
</dbReference>
<reference evidence="6 7" key="1">
    <citation type="submission" date="2016-07" db="EMBL/GenBank/DDBJ databases">
        <title>Pervasive Adenine N6-methylation of Active Genes in Fungi.</title>
        <authorList>
            <consortium name="DOE Joint Genome Institute"/>
            <person name="Mondo S.J."/>
            <person name="Dannebaum R.O."/>
            <person name="Kuo R.C."/>
            <person name="Labutti K."/>
            <person name="Haridas S."/>
            <person name="Kuo A."/>
            <person name="Salamov A."/>
            <person name="Ahrendt S.R."/>
            <person name="Lipzen A."/>
            <person name="Sullivan W."/>
            <person name="Andreopoulos W.B."/>
            <person name="Clum A."/>
            <person name="Lindquist E."/>
            <person name="Daum C."/>
            <person name="Ramamoorthy G.K."/>
            <person name="Gryganskyi A."/>
            <person name="Culley D."/>
            <person name="Magnuson J.K."/>
            <person name="James T.Y."/>
            <person name="O'Malley M.A."/>
            <person name="Stajich J.E."/>
            <person name="Spatafora J.W."/>
            <person name="Visel A."/>
            <person name="Grigoriev I.V."/>
        </authorList>
    </citation>
    <scope>NUCLEOTIDE SEQUENCE [LARGE SCALE GENOMIC DNA]</scope>
    <source>
        <strain evidence="6 7">NRRL 3116</strain>
    </source>
</reference>
<dbReference type="AlphaFoldDB" id="A0A1Y2GCA8"/>
<organism evidence="6 7">
    <name type="scientific">Lobosporangium transversale</name>
    <dbReference type="NCBI Taxonomy" id="64571"/>
    <lineage>
        <taxon>Eukaryota</taxon>
        <taxon>Fungi</taxon>
        <taxon>Fungi incertae sedis</taxon>
        <taxon>Mucoromycota</taxon>
        <taxon>Mortierellomycotina</taxon>
        <taxon>Mortierellomycetes</taxon>
        <taxon>Mortierellales</taxon>
        <taxon>Mortierellaceae</taxon>
        <taxon>Lobosporangium</taxon>
    </lineage>
</organism>
<sequence length="1164" mass="125892">MGARHPFTQRSLREDSIPSYIPSSVIPSPHTTFSSSTSKRSFSLSHLLVFVLATAGYPPFSLHPNVVAAAVTPTWRAFHGAAIVDTSMIIFGGTVDPNVNPFDSTVSGSNDLWVWSTTLRQWSQPKPEGSINPPNPQKFLTSVPLQSQGKMMALISNSTTGSTQTDLIILDTNFWTWSIPNSPNGASAPASRLGAAIGISDNTVYVHGGTSSNSNGYAASSGALNDLNKLDDSTFEWTSIANGPALMYHTMCKLPGVNKMVVFGGSDTASNAFNDVHTIDLGFETWSLNVRVEPGLGGGIPSVRKGHTAVCLNNTMVVFGGGADGPLDDDVWVMDASKTQWVWNRMTTNKQMGPGPRTGHSALLNGTNILIWGGYGAPLASDINIYILDTLTWQWSSSKEVRGSSPPPSTAVPSNPTNSKNNLPVTIGVVCACIALIAAFVGFLVFRRRASKKAQGQVKRAKDNASYLSDAEQYLSREMSLDDKPAYYNQHSGRDSGSSLGGWPSTAGRKNIPSTAQGYPMRSMSTLGQQAAATAADTSTAAADAGSSSEQGAVVADTTQSLAKQSPKPTQLSRQISLQDVDQISQRTGVRVGSIASDPFYPAHLAENDEEDADRWTFASSLSFDQREKVGPIPTLRYIPTRGSGMPGIQRSMVQSSGNLVPSYSAARGVRRDVSAPSILSGKASSIGGAPSIILNPAGPNAQPLSRDGSIISPREATLFNSVSPLDRVSLMCSGLDVESQVSGEDDHLSTTHLHSKGGFPQWQDSYRRESCIGATVEEEIETHVTLQRSGSSSTANSSGVYTTLEHPALATLIQNLPARYLVSKSPSPIHGTFNDILFAVDSDTQQPIVIKSFSRREAWERECRVLKKLRGPCVVELKHVATLVLSETDDPNKPATIRLTILERLDETLAQMLKNARKAKKLALREQAAGAQGEHSLDLSGAGLYRSGPALDESYVKDIVKGVLRCLTWCHSKKIVYCDLKPTNIMRNRDDPRQQWKLIDLESSRTAEEERMSVGTVRYCPPEVAKATVAAKESTGNSTAGVTAHYSMDLWAFGCLLYELFATRPLIPKKAKDDVVLHFLAHPSVDTPPLSNGLRWTNTQELEIPYFEEAVRNKSARQLIRMLLRPDPKDRAVMDEILDSEYLSSEAEKRILGRVNQKNVVIT</sequence>
<dbReference type="Pfam" id="PF00069">
    <property type="entry name" value="Pkinase"/>
    <property type="match status" value="1"/>
</dbReference>
<feature type="transmembrane region" description="Helical" evidence="4">
    <location>
        <begin position="423"/>
        <end position="446"/>
    </location>
</feature>
<dbReference type="GeneID" id="33572369"/>